<dbReference type="Proteomes" id="UP000005561">
    <property type="component" value="Unassembled WGS sequence"/>
</dbReference>
<keyword evidence="2" id="KW-1185">Reference proteome</keyword>
<name>C6LF66_9FIRM</name>
<dbReference type="EMBL" id="ACCL02000009">
    <property type="protein sequence ID" value="EET60805.1"/>
    <property type="molecule type" value="Genomic_DNA"/>
</dbReference>
<evidence type="ECO:0000313" key="1">
    <source>
        <dbReference type="EMBL" id="EET60805.1"/>
    </source>
</evidence>
<proteinExistence type="predicted"/>
<dbReference type="AlphaFoldDB" id="C6LF66"/>
<reference evidence="1" key="1">
    <citation type="submission" date="2009-07" db="EMBL/GenBank/DDBJ databases">
        <authorList>
            <person name="Weinstock G."/>
            <person name="Sodergren E."/>
            <person name="Clifton S."/>
            <person name="Fulton L."/>
            <person name="Fulton B."/>
            <person name="Courtney L."/>
            <person name="Fronick C."/>
            <person name="Harrison M."/>
            <person name="Strong C."/>
            <person name="Farmer C."/>
            <person name="Delahaunty K."/>
            <person name="Markovic C."/>
            <person name="Hall O."/>
            <person name="Minx P."/>
            <person name="Tomlinson C."/>
            <person name="Mitreva M."/>
            <person name="Nelson J."/>
            <person name="Hou S."/>
            <person name="Wollam A."/>
            <person name="Pepin K.H."/>
            <person name="Johnson M."/>
            <person name="Bhonagiri V."/>
            <person name="Nash W.E."/>
            <person name="Warren W."/>
            <person name="Chinwalla A."/>
            <person name="Mardis E.R."/>
            <person name="Wilson R.K."/>
        </authorList>
    </citation>
    <scope>NUCLEOTIDE SEQUENCE [LARGE SCALE GENOMIC DNA]</scope>
    <source>
        <strain evidence="1">DSM 14469</strain>
    </source>
</reference>
<comment type="caution">
    <text evidence="1">The sequence shown here is derived from an EMBL/GenBank/DDBJ whole genome shotgun (WGS) entry which is preliminary data.</text>
</comment>
<accession>C6LF66</accession>
<sequence>MHKIIYPLFICNPCNLCIFLNHGKSILFFFPKYYLQKKHNGCII</sequence>
<protein>
    <submittedName>
        <fullName evidence="1">Uncharacterized protein</fullName>
    </submittedName>
</protein>
<evidence type="ECO:0000313" key="2">
    <source>
        <dbReference type="Proteomes" id="UP000005561"/>
    </source>
</evidence>
<gene>
    <name evidence="1" type="ORF">BRYFOR_07268</name>
</gene>
<organism evidence="1 2">
    <name type="scientific">Marvinbryantia formatexigens DSM 14469</name>
    <dbReference type="NCBI Taxonomy" id="478749"/>
    <lineage>
        <taxon>Bacteria</taxon>
        <taxon>Bacillati</taxon>
        <taxon>Bacillota</taxon>
        <taxon>Clostridia</taxon>
        <taxon>Lachnospirales</taxon>
        <taxon>Lachnospiraceae</taxon>
        <taxon>Marvinbryantia</taxon>
    </lineage>
</organism>